<keyword evidence="3" id="KW-0677">Repeat</keyword>
<feature type="region of interest" description="Disordered" evidence="4">
    <location>
        <begin position="247"/>
        <end position="266"/>
    </location>
</feature>
<evidence type="ECO:0000259" key="6">
    <source>
        <dbReference type="SMART" id="SM00082"/>
    </source>
</evidence>
<keyword evidence="8" id="KW-1185">Reference proteome</keyword>
<dbReference type="SMART" id="SM00082">
    <property type="entry name" value="LRRCT"/>
    <property type="match status" value="1"/>
</dbReference>
<protein>
    <submittedName>
        <fullName evidence="7">SLIT2 protein</fullName>
    </submittedName>
</protein>
<organism evidence="7 8">
    <name type="scientific">Branchiostoma lanceolatum</name>
    <name type="common">Common lancelet</name>
    <name type="synonym">Amphioxus lanceolatum</name>
    <dbReference type="NCBI Taxonomy" id="7740"/>
    <lineage>
        <taxon>Eukaryota</taxon>
        <taxon>Metazoa</taxon>
        <taxon>Chordata</taxon>
        <taxon>Cephalochordata</taxon>
        <taxon>Leptocardii</taxon>
        <taxon>Amphioxiformes</taxon>
        <taxon>Branchiostomatidae</taxon>
        <taxon>Branchiostoma</taxon>
    </lineage>
</organism>
<feature type="domain" description="LRRCT" evidence="6">
    <location>
        <begin position="153"/>
        <end position="219"/>
    </location>
</feature>
<keyword evidence="2" id="KW-0732">Signal</keyword>
<name>A0A8J9Z229_BRALA</name>
<feature type="compositionally biased region" description="Polar residues" evidence="4">
    <location>
        <begin position="255"/>
        <end position="264"/>
    </location>
</feature>
<evidence type="ECO:0000256" key="2">
    <source>
        <dbReference type="ARBA" id="ARBA00022729"/>
    </source>
</evidence>
<dbReference type="PANTHER" id="PTHR24369:SF210">
    <property type="entry name" value="CHAOPTIN-RELATED"/>
    <property type="match status" value="1"/>
</dbReference>
<dbReference type="Proteomes" id="UP000838412">
    <property type="component" value="Chromosome 14"/>
</dbReference>
<dbReference type="Gene3D" id="3.80.10.10">
    <property type="entry name" value="Ribonuclease Inhibitor"/>
    <property type="match status" value="1"/>
</dbReference>
<dbReference type="OrthoDB" id="2151624at2759"/>
<feature type="transmembrane region" description="Helical" evidence="5">
    <location>
        <begin position="276"/>
        <end position="294"/>
    </location>
</feature>
<dbReference type="SUPFAM" id="SSF52058">
    <property type="entry name" value="L domain-like"/>
    <property type="match status" value="1"/>
</dbReference>
<keyword evidence="5" id="KW-1133">Transmembrane helix</keyword>
<dbReference type="GO" id="GO:0005886">
    <property type="term" value="C:plasma membrane"/>
    <property type="evidence" value="ECO:0007669"/>
    <property type="project" value="TreeGrafter"/>
</dbReference>
<dbReference type="PANTHER" id="PTHR24369">
    <property type="entry name" value="ANTIGEN BSP, PUTATIVE-RELATED"/>
    <property type="match status" value="1"/>
</dbReference>
<evidence type="ECO:0000256" key="1">
    <source>
        <dbReference type="ARBA" id="ARBA00022614"/>
    </source>
</evidence>
<dbReference type="AlphaFoldDB" id="A0A8J9Z229"/>
<accession>A0A8J9Z229</accession>
<keyword evidence="5" id="KW-0812">Transmembrane</keyword>
<proteinExistence type="predicted"/>
<evidence type="ECO:0000313" key="8">
    <source>
        <dbReference type="Proteomes" id="UP000838412"/>
    </source>
</evidence>
<dbReference type="SMART" id="SM00369">
    <property type="entry name" value="LRR_TYP"/>
    <property type="match status" value="3"/>
</dbReference>
<dbReference type="InterPro" id="IPR003591">
    <property type="entry name" value="Leu-rich_rpt_typical-subtyp"/>
</dbReference>
<keyword evidence="5" id="KW-0472">Membrane</keyword>
<sequence>MVLITAGTSGESLPSKCYVKTHLITTTINCPNANLTSLPSRLPRLVGKVCLQQNLIRTIPDLSGLAFVHKLNFSQNLLTAFPWTSLRNMTMLVTLDLSHNQLTTVRLDLSINVLRSLRHVHLEYNKLATFSQANLGVSLRGAKFSGHRFIQGNPLLCDCRMTWLAGMARAFQQCWPGCTAAVKNSVLFHSFVFSDALRCDSPDTMKGVPLHSVNLSACSAAQGTITTKSYLKITTINSNATPVIAVSSSHEERNQTATGNQTDQPARAKTVVQNTAVITTSLICIIFLGIWLALRRWVL</sequence>
<gene>
    <name evidence="7" type="primary">SLIT2</name>
    <name evidence="7" type="ORF">BLAG_LOCUS7999</name>
</gene>
<dbReference type="InterPro" id="IPR032675">
    <property type="entry name" value="LRR_dom_sf"/>
</dbReference>
<keyword evidence="1" id="KW-0433">Leucine-rich repeat</keyword>
<evidence type="ECO:0000256" key="3">
    <source>
        <dbReference type="ARBA" id="ARBA00022737"/>
    </source>
</evidence>
<dbReference type="InterPro" id="IPR000483">
    <property type="entry name" value="Cys-rich_flank_reg_C"/>
</dbReference>
<dbReference type="InterPro" id="IPR050541">
    <property type="entry name" value="LRR_TM_domain-containing"/>
</dbReference>
<evidence type="ECO:0000256" key="4">
    <source>
        <dbReference type="SAM" id="MobiDB-lite"/>
    </source>
</evidence>
<evidence type="ECO:0000256" key="5">
    <source>
        <dbReference type="SAM" id="Phobius"/>
    </source>
</evidence>
<dbReference type="EMBL" id="OV696699">
    <property type="protein sequence ID" value="CAH1245777.1"/>
    <property type="molecule type" value="Genomic_DNA"/>
</dbReference>
<reference evidence="7" key="1">
    <citation type="submission" date="2022-01" db="EMBL/GenBank/DDBJ databases">
        <authorList>
            <person name="Braso-Vives M."/>
        </authorList>
    </citation>
    <scope>NUCLEOTIDE SEQUENCE</scope>
</reference>
<evidence type="ECO:0000313" key="7">
    <source>
        <dbReference type="EMBL" id="CAH1245777.1"/>
    </source>
</evidence>